<name>A0AAV4MA26_CAEEX</name>
<dbReference type="AlphaFoldDB" id="A0AAV4MA26"/>
<comment type="caution">
    <text evidence="1">The sequence shown here is derived from an EMBL/GenBank/DDBJ whole genome shotgun (WGS) entry which is preliminary data.</text>
</comment>
<evidence type="ECO:0000313" key="1">
    <source>
        <dbReference type="EMBL" id="GIX68748.1"/>
    </source>
</evidence>
<accession>A0AAV4MA26</accession>
<dbReference type="EMBL" id="BPLR01001996">
    <property type="protein sequence ID" value="GIX68748.1"/>
    <property type="molecule type" value="Genomic_DNA"/>
</dbReference>
<evidence type="ECO:0000313" key="2">
    <source>
        <dbReference type="Proteomes" id="UP001054945"/>
    </source>
</evidence>
<gene>
    <name evidence="1" type="ORF">CEXT_798771</name>
</gene>
<organism evidence="1 2">
    <name type="scientific">Caerostris extrusa</name>
    <name type="common">Bark spider</name>
    <name type="synonym">Caerostris bankana</name>
    <dbReference type="NCBI Taxonomy" id="172846"/>
    <lineage>
        <taxon>Eukaryota</taxon>
        <taxon>Metazoa</taxon>
        <taxon>Ecdysozoa</taxon>
        <taxon>Arthropoda</taxon>
        <taxon>Chelicerata</taxon>
        <taxon>Arachnida</taxon>
        <taxon>Araneae</taxon>
        <taxon>Araneomorphae</taxon>
        <taxon>Entelegynae</taxon>
        <taxon>Araneoidea</taxon>
        <taxon>Araneidae</taxon>
        <taxon>Caerostris</taxon>
    </lineage>
</organism>
<proteinExistence type="predicted"/>
<protein>
    <submittedName>
        <fullName evidence="1">Uncharacterized protein</fullName>
    </submittedName>
</protein>
<sequence length="85" mass="9636">MEICTIFKFIFCQLRNFQDACVAYPKYKFWNLFLRNVLIEIINSPLFVASGKFVPSSSNSMNGFSDSPCSSITKTMDGAHGFEMC</sequence>
<dbReference type="Proteomes" id="UP001054945">
    <property type="component" value="Unassembled WGS sequence"/>
</dbReference>
<reference evidence="1 2" key="1">
    <citation type="submission" date="2021-06" db="EMBL/GenBank/DDBJ databases">
        <title>Caerostris extrusa draft genome.</title>
        <authorList>
            <person name="Kono N."/>
            <person name="Arakawa K."/>
        </authorList>
    </citation>
    <scope>NUCLEOTIDE SEQUENCE [LARGE SCALE GENOMIC DNA]</scope>
</reference>
<keyword evidence="2" id="KW-1185">Reference proteome</keyword>